<dbReference type="InterPro" id="IPR021109">
    <property type="entry name" value="Peptidase_aspartic_dom_sf"/>
</dbReference>
<protein>
    <recommendedName>
        <fullName evidence="3">Aspartic peptidase DDI1-type domain-containing protein</fullName>
    </recommendedName>
</protein>
<dbReference type="EMBL" id="KZ502052">
    <property type="protein sequence ID" value="PKU84506.1"/>
    <property type="molecule type" value="Genomic_DNA"/>
</dbReference>
<evidence type="ECO:0000313" key="2">
    <source>
        <dbReference type="Proteomes" id="UP000233837"/>
    </source>
</evidence>
<evidence type="ECO:0008006" key="3">
    <source>
        <dbReference type="Google" id="ProtNLM"/>
    </source>
</evidence>
<dbReference type="Pfam" id="PF13650">
    <property type="entry name" value="Asp_protease_2"/>
    <property type="match status" value="1"/>
</dbReference>
<dbReference type="Proteomes" id="UP000233837">
    <property type="component" value="Unassembled WGS sequence"/>
</dbReference>
<gene>
    <name evidence="1" type="ORF">MA16_Dca003019</name>
</gene>
<reference evidence="1 2" key="1">
    <citation type="journal article" date="2016" name="Sci. Rep.">
        <title>The Dendrobium catenatum Lindl. genome sequence provides insights into polysaccharide synthase, floral development and adaptive evolution.</title>
        <authorList>
            <person name="Zhang G.Q."/>
            <person name="Xu Q."/>
            <person name="Bian C."/>
            <person name="Tsai W.C."/>
            <person name="Yeh C.M."/>
            <person name="Liu K.W."/>
            <person name="Yoshida K."/>
            <person name="Zhang L.S."/>
            <person name="Chang S.B."/>
            <person name="Chen F."/>
            <person name="Shi Y."/>
            <person name="Su Y.Y."/>
            <person name="Zhang Y.Q."/>
            <person name="Chen L.J."/>
            <person name="Yin Y."/>
            <person name="Lin M."/>
            <person name="Huang H."/>
            <person name="Deng H."/>
            <person name="Wang Z.W."/>
            <person name="Zhu S.L."/>
            <person name="Zhao X."/>
            <person name="Deng C."/>
            <person name="Niu S.C."/>
            <person name="Huang J."/>
            <person name="Wang M."/>
            <person name="Liu G.H."/>
            <person name="Yang H.J."/>
            <person name="Xiao X.J."/>
            <person name="Hsiao Y.Y."/>
            <person name="Wu W.L."/>
            <person name="Chen Y.Y."/>
            <person name="Mitsuda N."/>
            <person name="Ohme-Takagi M."/>
            <person name="Luo Y.B."/>
            <person name="Van de Peer Y."/>
            <person name="Liu Z.J."/>
        </authorList>
    </citation>
    <scope>NUCLEOTIDE SEQUENCE [LARGE SCALE GENOMIC DNA]</scope>
    <source>
        <tissue evidence="1">The whole plant</tissue>
    </source>
</reference>
<organism evidence="1 2">
    <name type="scientific">Dendrobium catenatum</name>
    <dbReference type="NCBI Taxonomy" id="906689"/>
    <lineage>
        <taxon>Eukaryota</taxon>
        <taxon>Viridiplantae</taxon>
        <taxon>Streptophyta</taxon>
        <taxon>Embryophyta</taxon>
        <taxon>Tracheophyta</taxon>
        <taxon>Spermatophyta</taxon>
        <taxon>Magnoliopsida</taxon>
        <taxon>Liliopsida</taxon>
        <taxon>Asparagales</taxon>
        <taxon>Orchidaceae</taxon>
        <taxon>Epidendroideae</taxon>
        <taxon>Malaxideae</taxon>
        <taxon>Dendrobiinae</taxon>
        <taxon>Dendrobium</taxon>
    </lineage>
</organism>
<name>A0A2I0X9C9_9ASPA</name>
<proteinExistence type="predicted"/>
<evidence type="ECO:0000313" key="1">
    <source>
        <dbReference type="EMBL" id="PKU84506.1"/>
    </source>
</evidence>
<sequence length="55" mass="5951">MKVKGEIVDREVVVLIDSGATYNFIFTQVVDQLGVKLVDIGCYGVMMGTGKVEKG</sequence>
<reference evidence="1 2" key="2">
    <citation type="journal article" date="2017" name="Nature">
        <title>The Apostasia genome and the evolution of orchids.</title>
        <authorList>
            <person name="Zhang G.Q."/>
            <person name="Liu K.W."/>
            <person name="Li Z."/>
            <person name="Lohaus R."/>
            <person name="Hsiao Y.Y."/>
            <person name="Niu S.C."/>
            <person name="Wang J.Y."/>
            <person name="Lin Y.C."/>
            <person name="Xu Q."/>
            <person name="Chen L.J."/>
            <person name="Yoshida K."/>
            <person name="Fujiwara S."/>
            <person name="Wang Z.W."/>
            <person name="Zhang Y.Q."/>
            <person name="Mitsuda N."/>
            <person name="Wang M."/>
            <person name="Liu G.H."/>
            <person name="Pecoraro L."/>
            <person name="Huang H.X."/>
            <person name="Xiao X.J."/>
            <person name="Lin M."/>
            <person name="Wu X.Y."/>
            <person name="Wu W.L."/>
            <person name="Chen Y.Y."/>
            <person name="Chang S.B."/>
            <person name="Sakamoto S."/>
            <person name="Ohme-Takagi M."/>
            <person name="Yagi M."/>
            <person name="Zeng S.J."/>
            <person name="Shen C.Y."/>
            <person name="Yeh C.M."/>
            <person name="Luo Y.B."/>
            <person name="Tsai W.C."/>
            <person name="Van de Peer Y."/>
            <person name="Liu Z.J."/>
        </authorList>
    </citation>
    <scope>NUCLEOTIDE SEQUENCE [LARGE SCALE GENOMIC DNA]</scope>
    <source>
        <tissue evidence="1">The whole plant</tissue>
    </source>
</reference>
<accession>A0A2I0X9C9</accession>
<keyword evidence="2" id="KW-1185">Reference proteome</keyword>
<dbReference type="AlphaFoldDB" id="A0A2I0X9C9"/>
<dbReference type="Gene3D" id="2.40.70.10">
    <property type="entry name" value="Acid Proteases"/>
    <property type="match status" value="1"/>
</dbReference>